<feature type="compositionally biased region" description="Polar residues" evidence="1">
    <location>
        <begin position="130"/>
        <end position="176"/>
    </location>
</feature>
<evidence type="ECO:0000313" key="4">
    <source>
        <dbReference type="EMBL" id="GEO04276.1"/>
    </source>
</evidence>
<feature type="signal peptide" evidence="2">
    <location>
        <begin position="1"/>
        <end position="21"/>
    </location>
</feature>
<dbReference type="Pfam" id="PF16344">
    <property type="entry name" value="FecR_C"/>
    <property type="match status" value="1"/>
</dbReference>
<evidence type="ECO:0000259" key="3">
    <source>
        <dbReference type="Pfam" id="PF16344"/>
    </source>
</evidence>
<reference evidence="4 5" key="1">
    <citation type="submission" date="2019-07" db="EMBL/GenBank/DDBJ databases">
        <title>Whole genome shotgun sequence of Adhaeribacter aerolatus NBRC 106133.</title>
        <authorList>
            <person name="Hosoyama A."/>
            <person name="Uohara A."/>
            <person name="Ohji S."/>
            <person name="Ichikawa N."/>
        </authorList>
    </citation>
    <scope>NUCLEOTIDE SEQUENCE [LARGE SCALE GENOMIC DNA]</scope>
    <source>
        <strain evidence="4 5">NBRC 106133</strain>
    </source>
</reference>
<accession>A0A512AX37</accession>
<evidence type="ECO:0000313" key="5">
    <source>
        <dbReference type="Proteomes" id="UP000321532"/>
    </source>
</evidence>
<protein>
    <recommendedName>
        <fullName evidence="3">Protein FecR C-terminal domain-containing protein</fullName>
    </recommendedName>
</protein>
<name>A0A512AX37_9BACT</name>
<feature type="compositionally biased region" description="Low complexity" evidence="1">
    <location>
        <begin position="177"/>
        <end position="190"/>
    </location>
</feature>
<comment type="caution">
    <text evidence="4">The sequence shown here is derived from an EMBL/GenBank/DDBJ whole genome shotgun (WGS) entry which is preliminary data.</text>
</comment>
<dbReference type="RefSeq" id="WP_146897543.1">
    <property type="nucleotide sequence ID" value="NZ_BJYS01000013.1"/>
</dbReference>
<proteinExistence type="predicted"/>
<evidence type="ECO:0000256" key="2">
    <source>
        <dbReference type="SAM" id="SignalP"/>
    </source>
</evidence>
<feature type="domain" description="Protein FecR C-terminal" evidence="3">
    <location>
        <begin position="32"/>
        <end position="98"/>
    </location>
</feature>
<dbReference type="EMBL" id="BJYS01000013">
    <property type="protein sequence ID" value="GEO04276.1"/>
    <property type="molecule type" value="Genomic_DNA"/>
</dbReference>
<feature type="region of interest" description="Disordered" evidence="1">
    <location>
        <begin position="100"/>
        <end position="194"/>
    </location>
</feature>
<dbReference type="OrthoDB" id="5505971at2"/>
<dbReference type="Gene3D" id="3.55.50.30">
    <property type="match status" value="1"/>
</dbReference>
<dbReference type="InterPro" id="IPR032508">
    <property type="entry name" value="FecR_C"/>
</dbReference>
<dbReference type="AlphaFoldDB" id="A0A512AX37"/>
<keyword evidence="2" id="KW-0732">Signal</keyword>
<evidence type="ECO:0000256" key="1">
    <source>
        <dbReference type="SAM" id="MobiDB-lite"/>
    </source>
</evidence>
<keyword evidence="5" id="KW-1185">Reference proteome</keyword>
<sequence length="550" mass="60142">MRTKFFITGFLCLFLSGYALAQNLQKKVSLEVREATLPQVLQKIEQNYPFRFSYMNNALPAKKKYSVEIKEKPLAEVLDVLLSDTDLGYRESNGQVIIKKGFPKSTPKASTLQKLPPATPENKPKPAVKASSSQVPTAEPKSNTSASQPKTETTPANTPAEQAAPTDNSATLTVDNTATSETTLETTTGEQKPSFLEKLKNIKLNRKNEELPADTTEIKPTHFGIIYPISTNGPQANQYVNRVSAHLLIGTAKGLEFADFTGLASIQKSYVNGAQFSGFMNIVQNKPEHRDLAFVRNGGSAVKGAQFAGFMNIANGEVKGGQFAGFMNLAQEVKGVQGAGFLNRAKTVHGTQMAGFMNIAGNVKGTQIGVFNIADSISGVPIGIFNFVKHGGYKRAEFYMADDFDANFTYKLGVQKFYSMIALAAELENEKRWAYGFGFGAEWPISKLLKLNTDLISYNVIEESYENFPDGFLEADQLNLLNKFRLLGTLQLAKHLALFGGPTYNVMVSQYEAPGSDKIGSGLVSKTIYDHTAGITNVKMWIGFNAGLRF</sequence>
<dbReference type="Proteomes" id="UP000321532">
    <property type="component" value="Unassembled WGS sequence"/>
</dbReference>
<gene>
    <name evidence="4" type="ORF">AAE02nite_19400</name>
</gene>
<organism evidence="4 5">
    <name type="scientific">Adhaeribacter aerolatus</name>
    <dbReference type="NCBI Taxonomy" id="670289"/>
    <lineage>
        <taxon>Bacteria</taxon>
        <taxon>Pseudomonadati</taxon>
        <taxon>Bacteroidota</taxon>
        <taxon>Cytophagia</taxon>
        <taxon>Cytophagales</taxon>
        <taxon>Hymenobacteraceae</taxon>
        <taxon>Adhaeribacter</taxon>
    </lineage>
</organism>
<feature type="chain" id="PRO_5022183727" description="Protein FecR C-terminal domain-containing protein" evidence="2">
    <location>
        <begin position="22"/>
        <end position="550"/>
    </location>
</feature>